<feature type="transmembrane region" description="Helical" evidence="8">
    <location>
        <begin position="203"/>
        <end position="222"/>
    </location>
</feature>
<keyword evidence="5 8" id="KW-0812">Transmembrane</keyword>
<comment type="caution">
    <text evidence="9">The sequence shown here is derived from an EMBL/GenBank/DDBJ whole genome shotgun (WGS) entry which is preliminary data.</text>
</comment>
<evidence type="ECO:0000256" key="5">
    <source>
        <dbReference type="ARBA" id="ARBA00022692"/>
    </source>
</evidence>
<dbReference type="PATRIC" id="fig|913848.6.peg.670"/>
<evidence type="ECO:0000256" key="4">
    <source>
        <dbReference type="ARBA" id="ARBA00022475"/>
    </source>
</evidence>
<dbReference type="InterPro" id="IPR002781">
    <property type="entry name" value="TM_pro_TauE-like"/>
</dbReference>
<accession>A0A0R1EJP5</accession>
<keyword evidence="3" id="KW-0813">Transport</keyword>
<dbReference type="PANTHER" id="PTHR30269">
    <property type="entry name" value="TRANSMEMBRANE PROTEIN YFCA"/>
    <property type="match status" value="1"/>
</dbReference>
<name>A0A0R1EJP5_9LACO</name>
<evidence type="ECO:0000256" key="7">
    <source>
        <dbReference type="ARBA" id="ARBA00023136"/>
    </source>
</evidence>
<evidence type="ECO:0000256" key="2">
    <source>
        <dbReference type="ARBA" id="ARBA00009142"/>
    </source>
</evidence>
<keyword evidence="7 8" id="KW-0472">Membrane</keyword>
<comment type="subcellular location">
    <subcellularLocation>
        <location evidence="1 8">Cell membrane</location>
        <topology evidence="1 8">Multi-pass membrane protein</topology>
    </subcellularLocation>
</comment>
<evidence type="ECO:0000313" key="10">
    <source>
        <dbReference type="Proteomes" id="UP000051181"/>
    </source>
</evidence>
<gene>
    <name evidence="9" type="ORF">FD22_GL000647</name>
</gene>
<reference evidence="9 10" key="1">
    <citation type="journal article" date="2015" name="Genome Announc.">
        <title>Expanding the biotechnology potential of lactobacilli through comparative genomics of 213 strains and associated genera.</title>
        <authorList>
            <person name="Sun Z."/>
            <person name="Harris H.M."/>
            <person name="McCann A."/>
            <person name="Guo C."/>
            <person name="Argimon S."/>
            <person name="Zhang W."/>
            <person name="Yang X."/>
            <person name="Jeffery I.B."/>
            <person name="Cooney J.C."/>
            <person name="Kagawa T.F."/>
            <person name="Liu W."/>
            <person name="Song Y."/>
            <person name="Salvetti E."/>
            <person name="Wrobel A."/>
            <person name="Rasinkangas P."/>
            <person name="Parkhill J."/>
            <person name="Rea M.C."/>
            <person name="O'Sullivan O."/>
            <person name="Ritari J."/>
            <person name="Douillard F.P."/>
            <person name="Paul Ross R."/>
            <person name="Yang R."/>
            <person name="Briner A.E."/>
            <person name="Felis G.E."/>
            <person name="de Vos W.M."/>
            <person name="Barrangou R."/>
            <person name="Klaenhammer T.R."/>
            <person name="Caufield P.W."/>
            <person name="Cui Y."/>
            <person name="Zhang H."/>
            <person name="O'Toole P.W."/>
        </authorList>
    </citation>
    <scope>NUCLEOTIDE SEQUENCE [LARGE SCALE GENOMIC DNA]</scope>
    <source>
        <strain evidence="9 10">DSM 20001</strain>
    </source>
</reference>
<evidence type="ECO:0000256" key="3">
    <source>
        <dbReference type="ARBA" id="ARBA00022448"/>
    </source>
</evidence>
<dbReference type="RefSeq" id="WP_056943372.1">
    <property type="nucleotide sequence ID" value="NZ_AZCN01000178.1"/>
</dbReference>
<organism evidence="9 10">
    <name type="scientific">Loigolactobacillus coryniformis subsp. coryniformis KCTC 3167 = DSM 20001</name>
    <dbReference type="NCBI Taxonomy" id="913848"/>
    <lineage>
        <taxon>Bacteria</taxon>
        <taxon>Bacillati</taxon>
        <taxon>Bacillota</taxon>
        <taxon>Bacilli</taxon>
        <taxon>Lactobacillales</taxon>
        <taxon>Lactobacillaceae</taxon>
        <taxon>Loigolactobacillus</taxon>
    </lineage>
</organism>
<protein>
    <recommendedName>
        <fullName evidence="8">Probable membrane transporter protein</fullName>
    </recommendedName>
</protein>
<feature type="transmembrane region" description="Helical" evidence="8">
    <location>
        <begin position="229"/>
        <end position="246"/>
    </location>
</feature>
<dbReference type="GeneID" id="65916156"/>
<feature type="transmembrane region" description="Helical" evidence="8">
    <location>
        <begin position="99"/>
        <end position="117"/>
    </location>
</feature>
<feature type="transmembrane region" description="Helical" evidence="8">
    <location>
        <begin position="173"/>
        <end position="191"/>
    </location>
</feature>
<dbReference type="EMBL" id="AZCN01000178">
    <property type="protein sequence ID" value="KRK09696.1"/>
    <property type="molecule type" value="Genomic_DNA"/>
</dbReference>
<dbReference type="InterPro" id="IPR052017">
    <property type="entry name" value="TSUP"/>
</dbReference>
<dbReference type="AlphaFoldDB" id="A0A0R1EJP5"/>
<feature type="transmembrane region" description="Helical" evidence="8">
    <location>
        <begin position="6"/>
        <end position="37"/>
    </location>
</feature>
<evidence type="ECO:0000256" key="6">
    <source>
        <dbReference type="ARBA" id="ARBA00022989"/>
    </source>
</evidence>
<dbReference type="Proteomes" id="UP000051181">
    <property type="component" value="Unassembled WGS sequence"/>
</dbReference>
<feature type="transmembrane region" description="Helical" evidence="8">
    <location>
        <begin position="49"/>
        <end position="68"/>
    </location>
</feature>
<dbReference type="Pfam" id="PF01925">
    <property type="entry name" value="TauE"/>
    <property type="match status" value="1"/>
</dbReference>
<sequence>MDNIIISIAIFCLVIICSNIIQGITGFAGTLIAMPFLIMLVDLETAKQVLNLLGILASLMIVVKDYKLIKKKQLLIILFWMTIGLIIGMIIYKIAPRRILLIIFPLFVLAVGIKGILKNNNGTTVDSNNDKTTIIDALLLLFAGIIHGLFVAGGPLLVIYATEKIMEKNSFRVTLSAVWIFLNSIMLIQAITANTITVSISKYMLISIIPMFAGVIIGNYLLTKLSQRFFMKLSYTLLILSGISLLL</sequence>
<keyword evidence="6 8" id="KW-1133">Transmembrane helix</keyword>
<dbReference type="GO" id="GO:0005886">
    <property type="term" value="C:plasma membrane"/>
    <property type="evidence" value="ECO:0007669"/>
    <property type="project" value="UniProtKB-SubCell"/>
</dbReference>
<feature type="transmembrane region" description="Helical" evidence="8">
    <location>
        <begin position="74"/>
        <end position="92"/>
    </location>
</feature>
<evidence type="ECO:0000256" key="1">
    <source>
        <dbReference type="ARBA" id="ARBA00004651"/>
    </source>
</evidence>
<evidence type="ECO:0000313" key="9">
    <source>
        <dbReference type="EMBL" id="KRK09696.1"/>
    </source>
</evidence>
<keyword evidence="4 8" id="KW-1003">Cell membrane</keyword>
<evidence type="ECO:0000256" key="8">
    <source>
        <dbReference type="RuleBase" id="RU363041"/>
    </source>
</evidence>
<proteinExistence type="inferred from homology"/>
<comment type="similarity">
    <text evidence="2 8">Belongs to the 4-toluene sulfonate uptake permease (TSUP) (TC 2.A.102) family.</text>
</comment>
<dbReference type="PANTHER" id="PTHR30269:SF37">
    <property type="entry name" value="MEMBRANE TRANSPORTER PROTEIN"/>
    <property type="match status" value="1"/>
</dbReference>
<feature type="transmembrane region" description="Helical" evidence="8">
    <location>
        <begin position="137"/>
        <end position="161"/>
    </location>
</feature>